<dbReference type="InterPro" id="IPR018764">
    <property type="entry name" value="RskA_C"/>
</dbReference>
<gene>
    <name evidence="4" type="ORF">G5B40_13955</name>
</gene>
<evidence type="ECO:0000313" key="5">
    <source>
        <dbReference type="Proteomes" id="UP000503336"/>
    </source>
</evidence>
<evidence type="ECO:0000313" key="4">
    <source>
        <dbReference type="EMBL" id="QIE56467.1"/>
    </source>
</evidence>
<protein>
    <recommendedName>
        <fullName evidence="3">Anti-sigma K factor RskA C-terminal domain-containing protein</fullName>
    </recommendedName>
</protein>
<dbReference type="Proteomes" id="UP000503336">
    <property type="component" value="Chromosome"/>
</dbReference>
<feature type="domain" description="Anti-sigma K factor RskA C-terminal" evidence="3">
    <location>
        <begin position="99"/>
        <end position="218"/>
    </location>
</feature>
<evidence type="ECO:0000259" key="3">
    <source>
        <dbReference type="Pfam" id="PF10099"/>
    </source>
</evidence>
<name>A0A7L5C103_9RHOB</name>
<feature type="region of interest" description="Disordered" evidence="1">
    <location>
        <begin position="1"/>
        <end position="24"/>
    </location>
</feature>
<keyword evidence="5" id="KW-1185">Reference proteome</keyword>
<proteinExistence type="predicted"/>
<keyword evidence="2" id="KW-0812">Transmembrane</keyword>
<organism evidence="4 5">
    <name type="scientific">Pikeienuella piscinae</name>
    <dbReference type="NCBI Taxonomy" id="2748098"/>
    <lineage>
        <taxon>Bacteria</taxon>
        <taxon>Pseudomonadati</taxon>
        <taxon>Pseudomonadota</taxon>
        <taxon>Alphaproteobacteria</taxon>
        <taxon>Rhodobacterales</taxon>
        <taxon>Paracoccaceae</taxon>
        <taxon>Pikeienuella</taxon>
    </lineage>
</organism>
<dbReference type="GO" id="GO:0005886">
    <property type="term" value="C:plasma membrane"/>
    <property type="evidence" value="ECO:0007669"/>
    <property type="project" value="InterPro"/>
</dbReference>
<dbReference type="AlphaFoldDB" id="A0A7L5C103"/>
<evidence type="ECO:0000256" key="2">
    <source>
        <dbReference type="SAM" id="Phobius"/>
    </source>
</evidence>
<dbReference type="KEGG" id="hdh:G5B40_13955"/>
<keyword evidence="2" id="KW-0472">Membrane</keyword>
<feature type="transmembrane region" description="Helical" evidence="2">
    <location>
        <begin position="93"/>
        <end position="115"/>
    </location>
</feature>
<dbReference type="RefSeq" id="WP_165099764.1">
    <property type="nucleotide sequence ID" value="NZ_CP049056.1"/>
</dbReference>
<dbReference type="Pfam" id="PF10099">
    <property type="entry name" value="RskA_C"/>
    <property type="match status" value="1"/>
</dbReference>
<reference evidence="4 5" key="1">
    <citation type="submission" date="2020-02" db="EMBL/GenBank/DDBJ databases">
        <title>complete genome sequence of Rhodobacteraceae bacterium.</title>
        <authorList>
            <person name="Park J."/>
            <person name="Kim Y.-S."/>
            <person name="Kim K.-H."/>
        </authorList>
    </citation>
    <scope>NUCLEOTIDE SEQUENCE [LARGE SCALE GENOMIC DNA]</scope>
    <source>
        <strain evidence="4 5">RR4-56</strain>
    </source>
</reference>
<sequence>MDERDYQAAERALGLESAKTESPDDARLREAWEYRLAPLLDGVEADPPAGLFARIEAAIDDESSGTGAPAEVPPGAEIIDLAKLRGQVRRWRAATGVALAVAAALLLYVVVPGLAPQSAGEAARYVAVVTADDGGQAGLIIQFDTGTGIATVIPVTAPPSGKSYEIWTVPAGATRPVSLGLLPQDAVAIKGIDAAPDQLFAISLEPEGGSPTGQPTEPLYHGRVVRVE</sequence>
<dbReference type="EMBL" id="CP049056">
    <property type="protein sequence ID" value="QIE56467.1"/>
    <property type="molecule type" value="Genomic_DNA"/>
</dbReference>
<keyword evidence="2" id="KW-1133">Transmembrane helix</keyword>
<accession>A0A7L5C103</accession>
<evidence type="ECO:0000256" key="1">
    <source>
        <dbReference type="SAM" id="MobiDB-lite"/>
    </source>
</evidence>